<reference evidence="5" key="1">
    <citation type="submission" date="2021-01" db="EMBL/GenBank/DDBJ databases">
        <authorList>
            <person name="Corre E."/>
            <person name="Pelletier E."/>
            <person name="Niang G."/>
            <person name="Scheremetjew M."/>
            <person name="Finn R."/>
            <person name="Kale V."/>
            <person name="Holt S."/>
            <person name="Cochrane G."/>
            <person name="Meng A."/>
            <person name="Brown T."/>
            <person name="Cohen L."/>
        </authorList>
    </citation>
    <scope>NUCLEOTIDE SEQUENCE</scope>
    <source>
        <strain evidence="5">SAG 11-49</strain>
    </source>
</reference>
<dbReference type="GO" id="GO:0008146">
    <property type="term" value="F:sulfotransferase activity"/>
    <property type="evidence" value="ECO:0007669"/>
    <property type="project" value="InterPro"/>
</dbReference>
<feature type="region of interest" description="Disordered" evidence="2">
    <location>
        <begin position="411"/>
        <end position="451"/>
    </location>
</feature>
<dbReference type="AlphaFoldDB" id="A0A7S0RXH7"/>
<evidence type="ECO:0000256" key="3">
    <source>
        <dbReference type="SAM" id="SignalP"/>
    </source>
</evidence>
<gene>
    <name evidence="5" type="ORF">CLEI1391_LOCUS15024</name>
</gene>
<keyword evidence="3" id="KW-0732">Signal</keyword>
<feature type="signal peptide" evidence="3">
    <location>
        <begin position="1"/>
        <end position="23"/>
    </location>
</feature>
<sequence>MFSARLVPFSCLLVIGASWIASAQITPDAAAEAKALAVLTRFNNATRIPGYANHCWSVDGRDYCVPAVIIAGMGKSGTSALYELLARRPDTERFNRQYKEWCPTAASYSAVLAFLARPRPSSAGALLASGCIASLWENGPLREVLTNTTARTHWVLMVRDYPDWVYSSFTFWCLPGWDADCSRARYGWHNASDTARQRPRNPDTFHAAVASGRFGVDYMQGQRPFKMRAAAERLAWSVRDPSLIHIINHADLWAEPQAVLTQVEGWLGLTHHIYPERLLGTAYNTWRTRGAGASTQKRRYTPLTPMYCDTYRLLAKAWAPDCGWMRRKHGVKFRSCDERTAAVRAVGSQTGGGGASRAMQSDSSVHDAQDLPLEHSLVHHRLSKQVLLWAASSKGAVSAGQFSEIVQSGAGAGAGRRGVQGGGAAGGSEQRAEPPVCVELSGRTAAAGTAT</sequence>
<dbReference type="InterPro" id="IPR027417">
    <property type="entry name" value="P-loop_NTPase"/>
</dbReference>
<keyword evidence="1" id="KW-0808">Transferase</keyword>
<dbReference type="Gene3D" id="3.40.50.300">
    <property type="entry name" value="P-loop containing nucleotide triphosphate hydrolases"/>
    <property type="match status" value="1"/>
</dbReference>
<dbReference type="InterPro" id="IPR000863">
    <property type="entry name" value="Sulfotransferase_dom"/>
</dbReference>
<dbReference type="EMBL" id="HBFB01026909">
    <property type="protein sequence ID" value="CAD8690417.1"/>
    <property type="molecule type" value="Transcribed_RNA"/>
</dbReference>
<feature type="region of interest" description="Disordered" evidence="2">
    <location>
        <begin position="347"/>
        <end position="367"/>
    </location>
</feature>
<accession>A0A7S0RXH7</accession>
<feature type="domain" description="Sulfotransferase" evidence="4">
    <location>
        <begin position="67"/>
        <end position="270"/>
    </location>
</feature>
<feature type="compositionally biased region" description="Gly residues" evidence="2">
    <location>
        <begin position="411"/>
        <end position="426"/>
    </location>
</feature>
<dbReference type="Pfam" id="PF00685">
    <property type="entry name" value="Sulfotransfer_1"/>
    <property type="match status" value="1"/>
</dbReference>
<organism evidence="5">
    <name type="scientific">Chlamydomonas leiostraca</name>
    <dbReference type="NCBI Taxonomy" id="1034604"/>
    <lineage>
        <taxon>Eukaryota</taxon>
        <taxon>Viridiplantae</taxon>
        <taxon>Chlorophyta</taxon>
        <taxon>core chlorophytes</taxon>
        <taxon>Chlorophyceae</taxon>
        <taxon>CS clade</taxon>
        <taxon>Chlamydomonadales</taxon>
        <taxon>Chlamydomonadaceae</taxon>
        <taxon>Chlamydomonas</taxon>
    </lineage>
</organism>
<dbReference type="EC" id="2.8.2.-" evidence="1"/>
<evidence type="ECO:0000313" key="5">
    <source>
        <dbReference type="EMBL" id="CAD8690417.1"/>
    </source>
</evidence>
<name>A0A7S0RXH7_9CHLO</name>
<feature type="chain" id="PRO_5031560915" description="Sulfotransferase" evidence="3">
    <location>
        <begin position="24"/>
        <end position="451"/>
    </location>
</feature>
<protein>
    <recommendedName>
        <fullName evidence="1">Sulfotransferase</fullName>
        <ecNumber evidence="1">2.8.2.-</ecNumber>
    </recommendedName>
</protein>
<evidence type="ECO:0000256" key="2">
    <source>
        <dbReference type="SAM" id="MobiDB-lite"/>
    </source>
</evidence>
<evidence type="ECO:0000256" key="1">
    <source>
        <dbReference type="RuleBase" id="RU361155"/>
    </source>
</evidence>
<comment type="similarity">
    <text evidence="1">Belongs to the sulfotransferase 1 family.</text>
</comment>
<dbReference type="SUPFAM" id="SSF52540">
    <property type="entry name" value="P-loop containing nucleoside triphosphate hydrolases"/>
    <property type="match status" value="1"/>
</dbReference>
<evidence type="ECO:0000259" key="4">
    <source>
        <dbReference type="Pfam" id="PF00685"/>
    </source>
</evidence>
<proteinExistence type="inferred from homology"/>